<organism evidence="2 3">
    <name type="scientific">Molorchus minor</name>
    <dbReference type="NCBI Taxonomy" id="1323400"/>
    <lineage>
        <taxon>Eukaryota</taxon>
        <taxon>Metazoa</taxon>
        <taxon>Ecdysozoa</taxon>
        <taxon>Arthropoda</taxon>
        <taxon>Hexapoda</taxon>
        <taxon>Insecta</taxon>
        <taxon>Pterygota</taxon>
        <taxon>Neoptera</taxon>
        <taxon>Endopterygota</taxon>
        <taxon>Coleoptera</taxon>
        <taxon>Polyphaga</taxon>
        <taxon>Cucujiformia</taxon>
        <taxon>Chrysomeloidea</taxon>
        <taxon>Cerambycidae</taxon>
        <taxon>Lamiinae</taxon>
        <taxon>Monochamini</taxon>
        <taxon>Molorchus</taxon>
    </lineage>
</organism>
<dbReference type="EMBL" id="JAPWTJ010000242">
    <property type="protein sequence ID" value="KAJ8980693.1"/>
    <property type="molecule type" value="Genomic_DNA"/>
</dbReference>
<name>A0ABQ9JSX7_9CUCU</name>
<evidence type="ECO:0000313" key="3">
    <source>
        <dbReference type="Proteomes" id="UP001162164"/>
    </source>
</evidence>
<comment type="caution">
    <text evidence="2">The sequence shown here is derived from an EMBL/GenBank/DDBJ whole genome shotgun (WGS) entry which is preliminary data.</text>
</comment>
<protein>
    <recommendedName>
        <fullName evidence="4">EB domain-containing protein</fullName>
    </recommendedName>
</protein>
<evidence type="ECO:0008006" key="4">
    <source>
        <dbReference type="Google" id="ProtNLM"/>
    </source>
</evidence>
<keyword evidence="3" id="KW-1185">Reference proteome</keyword>
<sequence>MNAIQVIVSIHILMLLAKFNHAHGLSTFGMKTVQQQGIHCLNQSACAVIKGTTCLRGFCYCGDNSHPANGVCRDTLR</sequence>
<proteinExistence type="predicted"/>
<reference evidence="2" key="1">
    <citation type="journal article" date="2023" name="Insect Mol. Biol.">
        <title>Genome sequencing provides insights into the evolution of gene families encoding plant cell wall-degrading enzymes in longhorned beetles.</title>
        <authorList>
            <person name="Shin N.R."/>
            <person name="Okamura Y."/>
            <person name="Kirsch R."/>
            <person name="Pauchet Y."/>
        </authorList>
    </citation>
    <scope>NUCLEOTIDE SEQUENCE</scope>
    <source>
        <strain evidence="2">MMC_N1</strain>
    </source>
</reference>
<feature type="non-terminal residue" evidence="2">
    <location>
        <position position="77"/>
    </location>
</feature>
<evidence type="ECO:0000313" key="2">
    <source>
        <dbReference type="EMBL" id="KAJ8980693.1"/>
    </source>
</evidence>
<gene>
    <name evidence="2" type="ORF">NQ317_010595</name>
</gene>
<accession>A0ABQ9JSX7</accession>
<evidence type="ECO:0000256" key="1">
    <source>
        <dbReference type="SAM" id="SignalP"/>
    </source>
</evidence>
<keyword evidence="1" id="KW-0732">Signal</keyword>
<feature type="signal peptide" evidence="1">
    <location>
        <begin position="1"/>
        <end position="24"/>
    </location>
</feature>
<feature type="chain" id="PRO_5045282163" description="EB domain-containing protein" evidence="1">
    <location>
        <begin position="25"/>
        <end position="77"/>
    </location>
</feature>
<dbReference type="Proteomes" id="UP001162164">
    <property type="component" value="Unassembled WGS sequence"/>
</dbReference>